<reference evidence="6 7" key="1">
    <citation type="submission" date="2023-09" db="EMBL/GenBank/DDBJ databases">
        <authorList>
            <person name="Rey-Velasco X."/>
        </authorList>
    </citation>
    <scope>NUCLEOTIDE SEQUENCE [LARGE SCALE GENOMIC DNA]</scope>
    <source>
        <strain evidence="6 7">F158</strain>
    </source>
</reference>
<keyword evidence="5" id="KW-0119">Carbohydrate metabolism</keyword>
<dbReference type="Proteomes" id="UP001265259">
    <property type="component" value="Unassembled WGS sequence"/>
</dbReference>
<comment type="similarity">
    <text evidence="2">Belongs to the HAD-like hydrolase superfamily. CbbY/CbbZ/Gph/YieH family.</text>
</comment>
<keyword evidence="3" id="KW-0479">Metal-binding</keyword>
<dbReference type="PANTHER" id="PTHR46193">
    <property type="entry name" value="6-PHOSPHOGLUCONATE PHOSPHATASE"/>
    <property type="match status" value="1"/>
</dbReference>
<dbReference type="InterPro" id="IPR006439">
    <property type="entry name" value="HAD-SF_hydro_IA"/>
</dbReference>
<dbReference type="EMBL" id="JAVRHL010000003">
    <property type="protein sequence ID" value="MDT0683881.1"/>
    <property type="molecule type" value="Genomic_DNA"/>
</dbReference>
<gene>
    <name evidence="6" type="ORF">RM543_14420</name>
</gene>
<dbReference type="InterPro" id="IPR041492">
    <property type="entry name" value="HAD_2"/>
</dbReference>
<proteinExistence type="inferred from homology"/>
<evidence type="ECO:0000256" key="4">
    <source>
        <dbReference type="ARBA" id="ARBA00022842"/>
    </source>
</evidence>
<evidence type="ECO:0000313" key="7">
    <source>
        <dbReference type="Proteomes" id="UP001265259"/>
    </source>
</evidence>
<dbReference type="NCBIfam" id="TIGR01509">
    <property type="entry name" value="HAD-SF-IA-v3"/>
    <property type="match status" value="1"/>
</dbReference>
<evidence type="ECO:0000313" key="6">
    <source>
        <dbReference type="EMBL" id="MDT0683881.1"/>
    </source>
</evidence>
<dbReference type="Gene3D" id="3.40.50.1000">
    <property type="entry name" value="HAD superfamily/HAD-like"/>
    <property type="match status" value="1"/>
</dbReference>
<sequence>MTAASTPALLFDLDGTLLETDPLHAAVFKDLFAELGKEIDDAFYYTDLHGWLNADIFGKHFPDRDPAALADEKEARVRARLDEVGAMPGLHELVERAEAEDWAMAVVTNAPRANAEAMLEAIGLTGRLGPLLIGDEQARAKPHPDPYLRAMELTGSSTASALAFEDSESGLRAAASAGLTAIGVRSSLDDATLLAAGAEATIKDFTDPALEPFLLRLEGARA</sequence>
<dbReference type="InterPro" id="IPR036412">
    <property type="entry name" value="HAD-like_sf"/>
</dbReference>
<evidence type="ECO:0000256" key="3">
    <source>
        <dbReference type="ARBA" id="ARBA00022723"/>
    </source>
</evidence>
<keyword evidence="4" id="KW-0460">Magnesium</keyword>
<dbReference type="SFLD" id="SFLDG01129">
    <property type="entry name" value="C1.5:_HAD__Beta-PGM__Phosphata"/>
    <property type="match status" value="1"/>
</dbReference>
<dbReference type="SUPFAM" id="SSF56784">
    <property type="entry name" value="HAD-like"/>
    <property type="match status" value="1"/>
</dbReference>
<dbReference type="Gene3D" id="1.10.150.240">
    <property type="entry name" value="Putative phosphatase, domain 2"/>
    <property type="match status" value="1"/>
</dbReference>
<keyword evidence="7" id="KW-1185">Reference proteome</keyword>
<evidence type="ECO:0000256" key="5">
    <source>
        <dbReference type="ARBA" id="ARBA00023277"/>
    </source>
</evidence>
<organism evidence="6 7">
    <name type="scientific">Tropicimonas omnivorans</name>
    <dbReference type="NCBI Taxonomy" id="3075590"/>
    <lineage>
        <taxon>Bacteria</taxon>
        <taxon>Pseudomonadati</taxon>
        <taxon>Pseudomonadota</taxon>
        <taxon>Alphaproteobacteria</taxon>
        <taxon>Rhodobacterales</taxon>
        <taxon>Roseobacteraceae</taxon>
        <taxon>Tropicimonas</taxon>
    </lineage>
</organism>
<dbReference type="SFLD" id="SFLDS00003">
    <property type="entry name" value="Haloacid_Dehalogenase"/>
    <property type="match status" value="1"/>
</dbReference>
<evidence type="ECO:0000256" key="2">
    <source>
        <dbReference type="ARBA" id="ARBA00006171"/>
    </source>
</evidence>
<protein>
    <submittedName>
        <fullName evidence="6">HAD-IA family hydrolase</fullName>
    </submittedName>
</protein>
<evidence type="ECO:0000256" key="1">
    <source>
        <dbReference type="ARBA" id="ARBA00001946"/>
    </source>
</evidence>
<dbReference type="InterPro" id="IPR051600">
    <property type="entry name" value="Beta-PGM-like"/>
</dbReference>
<dbReference type="PANTHER" id="PTHR46193:SF18">
    <property type="entry name" value="HEXITOL PHOSPHATASE B"/>
    <property type="match status" value="1"/>
</dbReference>
<dbReference type="InterPro" id="IPR023198">
    <property type="entry name" value="PGP-like_dom2"/>
</dbReference>
<dbReference type="GO" id="GO:0016787">
    <property type="term" value="F:hydrolase activity"/>
    <property type="evidence" value="ECO:0007669"/>
    <property type="project" value="UniProtKB-KW"/>
</dbReference>
<dbReference type="RefSeq" id="WP_311692831.1">
    <property type="nucleotide sequence ID" value="NZ_JAVRHL010000003.1"/>
</dbReference>
<comment type="caution">
    <text evidence="6">The sequence shown here is derived from an EMBL/GenBank/DDBJ whole genome shotgun (WGS) entry which is preliminary data.</text>
</comment>
<accession>A0ABU3DJJ1</accession>
<keyword evidence="6" id="KW-0378">Hydrolase</keyword>
<dbReference type="Pfam" id="PF13419">
    <property type="entry name" value="HAD_2"/>
    <property type="match status" value="1"/>
</dbReference>
<dbReference type="InterPro" id="IPR023214">
    <property type="entry name" value="HAD_sf"/>
</dbReference>
<dbReference type="CDD" id="cd07505">
    <property type="entry name" value="HAD_BPGM-like"/>
    <property type="match status" value="1"/>
</dbReference>
<name>A0ABU3DJJ1_9RHOB</name>
<comment type="cofactor">
    <cofactor evidence="1">
        <name>Mg(2+)</name>
        <dbReference type="ChEBI" id="CHEBI:18420"/>
    </cofactor>
</comment>